<evidence type="ECO:0000313" key="2">
    <source>
        <dbReference type="Proteomes" id="UP000324897"/>
    </source>
</evidence>
<keyword evidence="2" id="KW-1185">Reference proteome</keyword>
<dbReference type="EMBL" id="RWGY01000013">
    <property type="protein sequence ID" value="TVU24282.1"/>
    <property type="molecule type" value="Genomic_DNA"/>
</dbReference>
<name>A0A5J9UKM2_9POAL</name>
<dbReference type="AlphaFoldDB" id="A0A5J9UKM2"/>
<dbReference type="Gramene" id="TVU24282">
    <property type="protein sequence ID" value="TVU24282"/>
    <property type="gene ID" value="EJB05_26704"/>
</dbReference>
<accession>A0A5J9UKM2</accession>
<reference evidence="1 2" key="1">
    <citation type="journal article" date="2019" name="Sci. Rep.">
        <title>A high-quality genome of Eragrostis curvula grass provides insights into Poaceae evolution and supports new strategies to enhance forage quality.</title>
        <authorList>
            <person name="Carballo J."/>
            <person name="Santos B.A.C.M."/>
            <person name="Zappacosta D."/>
            <person name="Garbus I."/>
            <person name="Selva J.P."/>
            <person name="Gallo C.A."/>
            <person name="Diaz A."/>
            <person name="Albertini E."/>
            <person name="Caccamo M."/>
            <person name="Echenique V."/>
        </authorList>
    </citation>
    <scope>NUCLEOTIDE SEQUENCE [LARGE SCALE GENOMIC DNA]</scope>
    <source>
        <strain evidence="2">cv. Victoria</strain>
        <tissue evidence="1">Leaf</tissue>
    </source>
</reference>
<dbReference type="Proteomes" id="UP000324897">
    <property type="component" value="Chromosome 2"/>
</dbReference>
<sequence>MERLGDSQRFRAHRHARLVLFRGLWVLGFSELDSHFNGYVTGDAMNGTGCLDQPLIDYGCMAASTMSTVRPFYQNVVHDHGQRQPLAAASHPSHRSMASVGTALAKKVFVAVICIMLVLPTMADVQDDCRLYCRPGCDGFSTGVCKGITKRMPILEETCIVRITEQCINTCVNLCSSDTLPNTPFLPCMGGGILFNAAFGKTFNMVSSEFSEQSPLSL</sequence>
<gene>
    <name evidence="1" type="ORF">EJB05_26704</name>
</gene>
<organism evidence="1 2">
    <name type="scientific">Eragrostis curvula</name>
    <name type="common">weeping love grass</name>
    <dbReference type="NCBI Taxonomy" id="38414"/>
    <lineage>
        <taxon>Eukaryota</taxon>
        <taxon>Viridiplantae</taxon>
        <taxon>Streptophyta</taxon>
        <taxon>Embryophyta</taxon>
        <taxon>Tracheophyta</taxon>
        <taxon>Spermatophyta</taxon>
        <taxon>Magnoliopsida</taxon>
        <taxon>Liliopsida</taxon>
        <taxon>Poales</taxon>
        <taxon>Poaceae</taxon>
        <taxon>PACMAD clade</taxon>
        <taxon>Chloridoideae</taxon>
        <taxon>Eragrostideae</taxon>
        <taxon>Eragrostidinae</taxon>
        <taxon>Eragrostis</taxon>
    </lineage>
</organism>
<evidence type="ECO:0000313" key="1">
    <source>
        <dbReference type="EMBL" id="TVU24282.1"/>
    </source>
</evidence>
<comment type="caution">
    <text evidence="1">The sequence shown here is derived from an EMBL/GenBank/DDBJ whole genome shotgun (WGS) entry which is preliminary data.</text>
</comment>
<feature type="non-terminal residue" evidence="1">
    <location>
        <position position="1"/>
    </location>
</feature>
<protein>
    <submittedName>
        <fullName evidence="1">Uncharacterized protein</fullName>
    </submittedName>
</protein>
<proteinExistence type="predicted"/>
<dbReference type="OrthoDB" id="690548at2759"/>